<dbReference type="AlphaFoldDB" id="A0A229SNA2"/>
<evidence type="ECO:0000313" key="1">
    <source>
        <dbReference type="EMBL" id="OXM60333.1"/>
    </source>
</evidence>
<dbReference type="OrthoDB" id="3475539at2"/>
<sequence>MAMDGIKGAADDIGKLDGEVVWSPALRIGKLFISVAGTLADNSGADLASAGFTMMASDYYYVDPPALAGFVRTLLAGSVAANPMYRELARGFLVTCLVLLDRAGVVLEPEGEAQRELFDARAAHAALM</sequence>
<dbReference type="Proteomes" id="UP000215199">
    <property type="component" value="Unassembled WGS sequence"/>
</dbReference>
<dbReference type="RefSeq" id="WP_093953286.1">
    <property type="nucleotide sequence ID" value="NZ_NMUL01000063.1"/>
</dbReference>
<comment type="caution">
    <text evidence="1">The sequence shown here is derived from an EMBL/GenBank/DDBJ whole genome shotgun (WGS) entry which is preliminary data.</text>
</comment>
<gene>
    <name evidence="1" type="ORF">CF165_42700</name>
</gene>
<keyword evidence="2" id="KW-1185">Reference proteome</keyword>
<protein>
    <submittedName>
        <fullName evidence="1">Uncharacterized protein</fullName>
    </submittedName>
</protein>
<reference evidence="2" key="1">
    <citation type="submission" date="2017-07" db="EMBL/GenBank/DDBJ databases">
        <title>Comparative genome mining reveals phylogenetic distribution patterns of secondary metabolites in Amycolatopsis.</title>
        <authorList>
            <person name="Adamek M."/>
            <person name="Alanjary M."/>
            <person name="Sales-Ortells H."/>
            <person name="Goodfellow M."/>
            <person name="Bull A.T."/>
            <person name="Kalinowski J."/>
            <person name="Ziemert N."/>
        </authorList>
    </citation>
    <scope>NUCLEOTIDE SEQUENCE [LARGE SCALE GENOMIC DNA]</scope>
    <source>
        <strain evidence="2">H5</strain>
    </source>
</reference>
<dbReference type="Pfam" id="PF19564">
    <property type="entry name" value="DUF6086"/>
    <property type="match status" value="1"/>
</dbReference>
<dbReference type="InterPro" id="IPR045732">
    <property type="entry name" value="DUF6086"/>
</dbReference>
<dbReference type="EMBL" id="NMUL01000063">
    <property type="protein sequence ID" value="OXM60333.1"/>
    <property type="molecule type" value="Genomic_DNA"/>
</dbReference>
<name>A0A229SNA2_9PSEU</name>
<proteinExistence type="predicted"/>
<accession>A0A229SNA2</accession>
<evidence type="ECO:0000313" key="2">
    <source>
        <dbReference type="Proteomes" id="UP000215199"/>
    </source>
</evidence>
<organism evidence="1 2">
    <name type="scientific">Amycolatopsis vastitatis</name>
    <dbReference type="NCBI Taxonomy" id="1905142"/>
    <lineage>
        <taxon>Bacteria</taxon>
        <taxon>Bacillati</taxon>
        <taxon>Actinomycetota</taxon>
        <taxon>Actinomycetes</taxon>
        <taxon>Pseudonocardiales</taxon>
        <taxon>Pseudonocardiaceae</taxon>
        <taxon>Amycolatopsis</taxon>
    </lineage>
</organism>